<proteinExistence type="predicted"/>
<evidence type="ECO:0000313" key="2">
    <source>
        <dbReference type="Proteomes" id="UP000000643"/>
    </source>
</evidence>
<organism evidence="1 2">
    <name type="scientific">Bartonella bacilliformis (strain ATCC 35685 / KC583 / Herrer 020/F12,63)</name>
    <dbReference type="NCBI Taxonomy" id="360095"/>
    <lineage>
        <taxon>Bacteria</taxon>
        <taxon>Pseudomonadati</taxon>
        <taxon>Pseudomonadota</taxon>
        <taxon>Alphaproteobacteria</taxon>
        <taxon>Hyphomicrobiales</taxon>
        <taxon>Bartonellaceae</taxon>
        <taxon>Bartonella</taxon>
    </lineage>
</organism>
<dbReference type="KEGG" id="bbk:BARBAKC583_0522"/>
<dbReference type="AlphaFoldDB" id="A1US84"/>
<gene>
    <name evidence="1" type="ordered locus">BARBAKC583_0522</name>
</gene>
<accession>A1US84</accession>
<sequence length="55" mass="6507">MQFLRIVDAMIEIDGNTINAVNGFGYNFLRFLNRMISLITKVEFHLNKMAYMNNY</sequence>
<dbReference type="EMBL" id="CP000524">
    <property type="protein sequence ID" value="ABM44446.1"/>
    <property type="molecule type" value="Genomic_DNA"/>
</dbReference>
<dbReference type="Proteomes" id="UP000000643">
    <property type="component" value="Chromosome"/>
</dbReference>
<dbReference type="HOGENOM" id="CLU_3022718_0_0_5"/>
<reference evidence="1 2" key="1">
    <citation type="submission" date="2006-12" db="EMBL/GenBank/DDBJ databases">
        <authorList>
            <person name="Hendrix L."/>
            <person name="Mohamoud Y."/>
            <person name="Radune D."/>
            <person name="Shvartsbeyn A."/>
            <person name="Daugherty S."/>
            <person name="Dodson R."/>
            <person name="Durkin A.S."/>
            <person name="Harkins D."/>
            <person name="Huot H."/>
            <person name="Kothari S.P."/>
            <person name="Madupu R."/>
            <person name="Li J."/>
            <person name="Nelson W.C."/>
            <person name="Shrivastava S."/>
            <person name="Giglio M.G."/>
            <person name="Haft D."/>
            <person name="Selengut J."/>
            <person name="Fraser-Ligget C."/>
            <person name="Seshadri R."/>
        </authorList>
    </citation>
    <scope>NUCLEOTIDE SEQUENCE [LARGE SCALE GENOMIC DNA]</scope>
    <source>
        <strain evidence="2">ATCC 35685 / NCTC 12138 / KC583</strain>
    </source>
</reference>
<dbReference type="STRING" id="360095.BARBAKC583_0522"/>
<evidence type="ECO:0000313" key="1">
    <source>
        <dbReference type="EMBL" id="ABM44446.1"/>
    </source>
</evidence>
<protein>
    <submittedName>
        <fullName evidence="1">Uncharacterized protein</fullName>
    </submittedName>
</protein>
<name>A1US84_BARBK</name>